<dbReference type="GO" id="GO:0032259">
    <property type="term" value="P:methylation"/>
    <property type="evidence" value="ECO:0007669"/>
    <property type="project" value="UniProtKB-KW"/>
</dbReference>
<dbReference type="Gene3D" id="3.40.50.150">
    <property type="entry name" value="Vaccinia Virus protein VP39"/>
    <property type="match status" value="1"/>
</dbReference>
<dbReference type="InterPro" id="IPR012327">
    <property type="entry name" value="MeTrfase_D12"/>
</dbReference>
<dbReference type="PANTHER" id="PTHR30481">
    <property type="entry name" value="DNA ADENINE METHYLASE"/>
    <property type="match status" value="1"/>
</dbReference>
<evidence type="ECO:0000256" key="4">
    <source>
        <dbReference type="ARBA" id="ARBA00022679"/>
    </source>
</evidence>
<dbReference type="SUPFAM" id="SSF53335">
    <property type="entry name" value="S-adenosyl-L-methionine-dependent methyltransferases"/>
    <property type="match status" value="1"/>
</dbReference>
<keyword evidence="3 7" id="KW-0489">Methyltransferase</keyword>
<evidence type="ECO:0000256" key="5">
    <source>
        <dbReference type="ARBA" id="ARBA00022691"/>
    </source>
</evidence>
<dbReference type="InterPro" id="IPR023095">
    <property type="entry name" value="Ade_MeTrfase_dom_2"/>
</dbReference>
<dbReference type="PRINTS" id="PR00505">
    <property type="entry name" value="D12N6MTFRASE"/>
</dbReference>
<reference evidence="7 8" key="1">
    <citation type="submission" date="2019-04" db="EMBL/GenBank/DDBJ databases">
        <title>Azoarcus nasutitermitis sp. nov. isolated from termite nest.</title>
        <authorList>
            <person name="Lin S.-Y."/>
            <person name="Hameed A."/>
            <person name="Hsu Y.-H."/>
            <person name="Young C.-C."/>
        </authorList>
    </citation>
    <scope>NUCLEOTIDE SEQUENCE [LARGE SCALE GENOMIC DNA]</scope>
    <source>
        <strain evidence="7 8">CC-YHH838</strain>
    </source>
</reference>
<dbReference type="Proteomes" id="UP000308430">
    <property type="component" value="Unassembled WGS sequence"/>
</dbReference>
<dbReference type="GO" id="GO:1904047">
    <property type="term" value="F:S-adenosyl-L-methionine binding"/>
    <property type="evidence" value="ECO:0007669"/>
    <property type="project" value="TreeGrafter"/>
</dbReference>
<dbReference type="PIRSF" id="PIRSF000398">
    <property type="entry name" value="M_m6A_EcoRV"/>
    <property type="match status" value="1"/>
</dbReference>
<evidence type="ECO:0000256" key="6">
    <source>
        <dbReference type="ARBA" id="ARBA00047942"/>
    </source>
</evidence>
<organism evidence="7 8">
    <name type="scientific">Pseudothauera nasutitermitis</name>
    <dbReference type="NCBI Taxonomy" id="2565930"/>
    <lineage>
        <taxon>Bacteria</taxon>
        <taxon>Pseudomonadati</taxon>
        <taxon>Pseudomonadota</taxon>
        <taxon>Betaproteobacteria</taxon>
        <taxon>Rhodocyclales</taxon>
        <taxon>Zoogloeaceae</taxon>
        <taxon>Pseudothauera</taxon>
    </lineage>
</organism>
<keyword evidence="5" id="KW-0949">S-adenosyl-L-methionine</keyword>
<protein>
    <recommendedName>
        <fullName evidence="2">site-specific DNA-methyltransferase (adenine-specific)</fullName>
        <ecNumber evidence="2">2.1.1.72</ecNumber>
    </recommendedName>
</protein>
<keyword evidence="8" id="KW-1185">Reference proteome</keyword>
<dbReference type="RefSeq" id="WP_136347820.1">
    <property type="nucleotide sequence ID" value="NZ_SSOC01000003.1"/>
</dbReference>
<comment type="caution">
    <text evidence="7">The sequence shown here is derived from an EMBL/GenBank/DDBJ whole genome shotgun (WGS) entry which is preliminary data.</text>
</comment>
<name>A0A4S4B3Y3_9RHOO</name>
<proteinExistence type="inferred from homology"/>
<dbReference type="GO" id="GO:0009007">
    <property type="term" value="F:site-specific DNA-methyltransferase (adenine-specific) activity"/>
    <property type="evidence" value="ECO:0007669"/>
    <property type="project" value="UniProtKB-EC"/>
</dbReference>
<dbReference type="PANTHER" id="PTHR30481:SF2">
    <property type="entry name" value="SITE-SPECIFIC DNA-METHYLTRANSFERASE (ADENINE-SPECIFIC)"/>
    <property type="match status" value="1"/>
</dbReference>
<evidence type="ECO:0000313" key="7">
    <source>
        <dbReference type="EMBL" id="THF65614.1"/>
    </source>
</evidence>
<dbReference type="AlphaFoldDB" id="A0A4S4B3Y3"/>
<dbReference type="Pfam" id="PF02086">
    <property type="entry name" value="MethyltransfD12"/>
    <property type="match status" value="1"/>
</dbReference>
<dbReference type="InterPro" id="IPR029063">
    <property type="entry name" value="SAM-dependent_MTases_sf"/>
</dbReference>
<evidence type="ECO:0000256" key="3">
    <source>
        <dbReference type="ARBA" id="ARBA00022603"/>
    </source>
</evidence>
<accession>A0A4S4B3Y3</accession>
<sequence length="286" mass="32086">MPITDTPLRYPGGKTQLTPFVVELLRSNNLLQSVYCEPFAGGAGIACRLLLNGTIAEAWINDIDPAIHAFWHSVLNSTDALCQRISGTLVDIAEWHRQREVYADKTADTLDLGFATLFLNRTNRSGILKGGVIGGVNQTGKYLIDCRFGRAELIRKIRRIALYKEQIYLTCIDAREYIASELKKLPEHALVNVDPPYYRAGPDLYTNAYNHDDHLSLAAEVRKMPHRWMMTYDDAPEISAMYDGLRQYHKTLTYYAQVKRSASELLILSDGLIAPPALLEAQAKAA</sequence>
<dbReference type="EC" id="2.1.1.72" evidence="2"/>
<dbReference type="GO" id="GO:0006298">
    <property type="term" value="P:mismatch repair"/>
    <property type="evidence" value="ECO:0007669"/>
    <property type="project" value="TreeGrafter"/>
</dbReference>
<comment type="catalytic activity">
    <reaction evidence="6">
        <text>a 2'-deoxyadenosine in DNA + S-adenosyl-L-methionine = an N(6)-methyl-2'-deoxyadenosine in DNA + S-adenosyl-L-homocysteine + H(+)</text>
        <dbReference type="Rhea" id="RHEA:15197"/>
        <dbReference type="Rhea" id="RHEA-COMP:12418"/>
        <dbReference type="Rhea" id="RHEA-COMP:12419"/>
        <dbReference type="ChEBI" id="CHEBI:15378"/>
        <dbReference type="ChEBI" id="CHEBI:57856"/>
        <dbReference type="ChEBI" id="CHEBI:59789"/>
        <dbReference type="ChEBI" id="CHEBI:90615"/>
        <dbReference type="ChEBI" id="CHEBI:90616"/>
        <dbReference type="EC" id="2.1.1.72"/>
    </reaction>
</comment>
<dbReference type="EMBL" id="SSOC01000003">
    <property type="protein sequence ID" value="THF65614.1"/>
    <property type="molecule type" value="Genomic_DNA"/>
</dbReference>
<dbReference type="OrthoDB" id="9805629at2"/>
<evidence type="ECO:0000256" key="1">
    <source>
        <dbReference type="ARBA" id="ARBA00006594"/>
    </source>
</evidence>
<gene>
    <name evidence="7" type="ORF">E6C76_08565</name>
</gene>
<keyword evidence="4" id="KW-0808">Transferase</keyword>
<dbReference type="InterPro" id="IPR012263">
    <property type="entry name" value="M_m6A_EcoRV"/>
</dbReference>
<evidence type="ECO:0000256" key="2">
    <source>
        <dbReference type="ARBA" id="ARBA00011900"/>
    </source>
</evidence>
<evidence type="ECO:0000313" key="8">
    <source>
        <dbReference type="Proteomes" id="UP000308430"/>
    </source>
</evidence>
<comment type="similarity">
    <text evidence="1">Belongs to the N(4)/N(6)-methyltransferase family.</text>
</comment>
<dbReference type="GO" id="GO:0043565">
    <property type="term" value="F:sequence-specific DNA binding"/>
    <property type="evidence" value="ECO:0007669"/>
    <property type="project" value="TreeGrafter"/>
</dbReference>
<dbReference type="GO" id="GO:0009307">
    <property type="term" value="P:DNA restriction-modification system"/>
    <property type="evidence" value="ECO:0007669"/>
    <property type="project" value="InterPro"/>
</dbReference>
<dbReference type="Gene3D" id="1.10.1020.10">
    <property type="entry name" value="Adenine-specific Methyltransferase, Domain 2"/>
    <property type="match status" value="1"/>
</dbReference>